<evidence type="ECO:0000256" key="2">
    <source>
        <dbReference type="ARBA" id="ARBA00008873"/>
    </source>
</evidence>
<evidence type="ECO:0000256" key="3">
    <source>
        <dbReference type="ARBA" id="ARBA00022448"/>
    </source>
</evidence>
<evidence type="ECO:0000313" key="11">
    <source>
        <dbReference type="EMBL" id="EGG03294.1"/>
    </source>
</evidence>
<organism evidence="12">
    <name type="scientific">Melampsora larici-populina (strain 98AG31 / pathotype 3-4-7)</name>
    <name type="common">Poplar leaf rust fungus</name>
    <dbReference type="NCBI Taxonomy" id="747676"/>
    <lineage>
        <taxon>Eukaryota</taxon>
        <taxon>Fungi</taxon>
        <taxon>Dikarya</taxon>
        <taxon>Basidiomycota</taxon>
        <taxon>Pucciniomycotina</taxon>
        <taxon>Pucciniomycetes</taxon>
        <taxon>Pucciniales</taxon>
        <taxon>Melampsoraceae</taxon>
        <taxon>Melampsora</taxon>
    </lineage>
</organism>
<evidence type="ECO:0000313" key="12">
    <source>
        <dbReference type="Proteomes" id="UP000001072"/>
    </source>
</evidence>
<dbReference type="InterPro" id="IPR017896">
    <property type="entry name" value="4Fe4S_Fe-S-bd"/>
</dbReference>
<dbReference type="SUPFAM" id="SSF160240">
    <property type="entry name" value="Cation efflux protein cytoplasmic domain-like"/>
    <property type="match status" value="1"/>
</dbReference>
<dbReference type="KEGG" id="mlr:MELLADRAFT_72609"/>
<dbReference type="InterPro" id="IPR036837">
    <property type="entry name" value="Cation_efflux_CTD_sf"/>
</dbReference>
<dbReference type="NCBIfam" id="TIGR01297">
    <property type="entry name" value="CDF"/>
    <property type="match status" value="1"/>
</dbReference>
<feature type="region of interest" description="Disordered" evidence="8">
    <location>
        <begin position="216"/>
        <end position="242"/>
    </location>
</feature>
<keyword evidence="7 9" id="KW-0472">Membrane</keyword>
<dbReference type="OrthoDB" id="2503918at2759"/>
<dbReference type="GO" id="GO:0000329">
    <property type="term" value="C:fungal-type vacuole membrane"/>
    <property type="evidence" value="ECO:0007669"/>
    <property type="project" value="EnsemblFungi"/>
</dbReference>
<evidence type="ECO:0000256" key="1">
    <source>
        <dbReference type="ARBA" id="ARBA00004141"/>
    </source>
</evidence>
<accession>F4RWJ9</accession>
<dbReference type="InterPro" id="IPR027469">
    <property type="entry name" value="Cation_efflux_TMD_sf"/>
</dbReference>
<dbReference type="HOGENOM" id="CLU_013430_4_3_1"/>
<dbReference type="AlphaFoldDB" id="F4RWJ9"/>
<dbReference type="FunFam" id="1.20.1510.10:FF:000026">
    <property type="entry name" value="Zinc/cadmium resistance protein-like protein"/>
    <property type="match status" value="1"/>
</dbReference>
<feature type="transmembrane region" description="Helical" evidence="9">
    <location>
        <begin position="250"/>
        <end position="274"/>
    </location>
</feature>
<keyword evidence="6 9" id="KW-1133">Transmembrane helix</keyword>
<keyword evidence="5" id="KW-0862">Zinc</keyword>
<dbReference type="InterPro" id="IPR027470">
    <property type="entry name" value="Cation_efflux_CTD"/>
</dbReference>
<dbReference type="PANTHER" id="PTHR45820:SF4">
    <property type="entry name" value="ZINC TRANSPORTER 63C, ISOFORM F"/>
    <property type="match status" value="1"/>
</dbReference>
<dbReference type="InParanoid" id="F4RWJ9"/>
<name>F4RWJ9_MELLP</name>
<dbReference type="GO" id="GO:0140209">
    <property type="term" value="P:zinc ion import into endoplasmic reticulum"/>
    <property type="evidence" value="ECO:0007669"/>
    <property type="project" value="EnsemblFungi"/>
</dbReference>
<feature type="compositionally biased region" description="Basic and acidic residues" evidence="8">
    <location>
        <begin position="216"/>
        <end position="239"/>
    </location>
</feature>
<evidence type="ECO:0000256" key="8">
    <source>
        <dbReference type="SAM" id="MobiDB-lite"/>
    </source>
</evidence>
<proteinExistence type="inferred from homology"/>
<evidence type="ECO:0000256" key="5">
    <source>
        <dbReference type="ARBA" id="ARBA00022833"/>
    </source>
</evidence>
<feature type="transmembrane region" description="Helical" evidence="9">
    <location>
        <begin position="109"/>
        <end position="130"/>
    </location>
</feature>
<feature type="region of interest" description="Disordered" evidence="8">
    <location>
        <begin position="135"/>
        <end position="202"/>
    </location>
</feature>
<dbReference type="InterPro" id="IPR002524">
    <property type="entry name" value="Cation_efflux"/>
</dbReference>
<feature type="transmembrane region" description="Helical" evidence="9">
    <location>
        <begin position="294"/>
        <end position="312"/>
    </location>
</feature>
<feature type="compositionally biased region" description="Basic and acidic residues" evidence="8">
    <location>
        <begin position="145"/>
        <end position="161"/>
    </location>
</feature>
<feature type="domain" description="4Fe-4S ferredoxin-type" evidence="10">
    <location>
        <begin position="446"/>
        <end position="480"/>
    </location>
</feature>
<feature type="transmembrane region" description="Helical" evidence="9">
    <location>
        <begin position="78"/>
        <end position="97"/>
    </location>
</feature>
<dbReference type="GeneID" id="18932144"/>
<evidence type="ECO:0000259" key="10">
    <source>
        <dbReference type="PROSITE" id="PS51379"/>
    </source>
</evidence>
<dbReference type="SUPFAM" id="SSF161111">
    <property type="entry name" value="Cation efflux protein transmembrane domain-like"/>
    <property type="match status" value="1"/>
</dbReference>
<dbReference type="VEuPathDB" id="FungiDB:MELLADRAFT_72609"/>
<dbReference type="Gene3D" id="1.20.1510.10">
    <property type="entry name" value="Cation efflux protein transmembrane domain"/>
    <property type="match status" value="2"/>
</dbReference>
<reference evidence="12" key="1">
    <citation type="journal article" date="2011" name="Proc. Natl. Acad. Sci. U.S.A.">
        <title>Obligate biotrophy features unraveled by the genomic analysis of rust fungi.</title>
        <authorList>
            <person name="Duplessis S."/>
            <person name="Cuomo C.A."/>
            <person name="Lin Y.-C."/>
            <person name="Aerts A."/>
            <person name="Tisserant E."/>
            <person name="Veneault-Fourrey C."/>
            <person name="Joly D.L."/>
            <person name="Hacquard S."/>
            <person name="Amselem J."/>
            <person name="Cantarel B.L."/>
            <person name="Chiu R."/>
            <person name="Coutinho P.M."/>
            <person name="Feau N."/>
            <person name="Field M."/>
            <person name="Frey P."/>
            <person name="Gelhaye E."/>
            <person name="Goldberg J."/>
            <person name="Grabherr M.G."/>
            <person name="Kodira C.D."/>
            <person name="Kohler A."/>
            <person name="Kuees U."/>
            <person name="Lindquist E.A."/>
            <person name="Lucas S.M."/>
            <person name="Mago R."/>
            <person name="Mauceli E."/>
            <person name="Morin E."/>
            <person name="Murat C."/>
            <person name="Pangilinan J.L."/>
            <person name="Park R."/>
            <person name="Pearson M."/>
            <person name="Quesneville H."/>
            <person name="Rouhier N."/>
            <person name="Sakthikumar S."/>
            <person name="Salamov A.A."/>
            <person name="Schmutz J."/>
            <person name="Selles B."/>
            <person name="Shapiro H."/>
            <person name="Tanguay P."/>
            <person name="Tuskan G.A."/>
            <person name="Henrissat B."/>
            <person name="Van de Peer Y."/>
            <person name="Rouze P."/>
            <person name="Ellis J.G."/>
            <person name="Dodds P.N."/>
            <person name="Schein J.E."/>
            <person name="Zhong S."/>
            <person name="Hamelin R.C."/>
            <person name="Grigoriev I.V."/>
            <person name="Szabo L.J."/>
            <person name="Martin F."/>
        </authorList>
    </citation>
    <scope>NUCLEOTIDE SEQUENCE [LARGE SCALE GENOMIC DNA]</scope>
    <source>
        <strain evidence="12">98AG31 / pathotype 3-4-7</strain>
    </source>
</reference>
<feature type="transmembrane region" description="Helical" evidence="9">
    <location>
        <begin position="12"/>
        <end position="34"/>
    </location>
</feature>
<evidence type="ECO:0000256" key="4">
    <source>
        <dbReference type="ARBA" id="ARBA00022692"/>
    </source>
</evidence>
<dbReference type="GO" id="GO:0005789">
    <property type="term" value="C:endoplasmic reticulum membrane"/>
    <property type="evidence" value="ECO:0007669"/>
    <property type="project" value="EnsemblFungi"/>
</dbReference>
<evidence type="ECO:0000256" key="7">
    <source>
        <dbReference type="ARBA" id="ARBA00023136"/>
    </source>
</evidence>
<dbReference type="InterPro" id="IPR058533">
    <property type="entry name" value="Cation_efflux_TM"/>
</dbReference>
<evidence type="ECO:0000256" key="9">
    <source>
        <dbReference type="SAM" id="Phobius"/>
    </source>
</evidence>
<dbReference type="FunCoup" id="F4RWJ9">
    <property type="interactions" value="109"/>
</dbReference>
<gene>
    <name evidence="11" type="ORF">MELLADRAFT_72609</name>
</gene>
<sequence length="482" mass="53134">MSRSIRIKTLLVIDLAFFFLELIVGYSVGSLALIADSFHMLNDVCSLLVALYAINLASQSKRSEEYSYGWQRAEILGALVNGVFLVALCFSIFLEAIQRAFNPSEVQNPKLVVIVGSLGLASNIVGLVLFHEHGHGHSHSHHSHSHDIDHEAHHHNSHPHEQTPLLNPSSQNQSSSTSIVSNDDSDPQSLRNELCVHPAQTRNNIVRAAEQRRDELNHHHPHSSEQVDDQKHSHSESHSHSHSHMNMHAIFLHALGDALGNVGVIVTGILIWVIPVIKSGGLIVGNRWVLYADPVISLVITAIIFSSAIPLVRSASLILLQGTPANVNLGRVRKSLLDVKGVIQVHELHIWSLSESKLVASVHVLIDKQNEFVGVSKEIRKRLHRFGIHSSTIQPEVLQEDQLHLLRPTNNGTPQQQQTIPPATPTGLGQKVKTFLLSRQNSTQETRPETEEEEGCLIQCDEACDQEACCPPGSIIVPPPQV</sequence>
<dbReference type="Pfam" id="PF01545">
    <property type="entry name" value="Cation_efflux"/>
    <property type="match status" value="1"/>
</dbReference>
<dbReference type="Pfam" id="PF16916">
    <property type="entry name" value="ZT_dimer"/>
    <property type="match status" value="1"/>
</dbReference>
<dbReference type="PANTHER" id="PTHR45820">
    <property type="entry name" value="FI23527P1"/>
    <property type="match status" value="1"/>
</dbReference>
<keyword evidence="12" id="KW-1185">Reference proteome</keyword>
<keyword evidence="4 9" id="KW-0812">Transmembrane</keyword>
<comment type="similarity">
    <text evidence="2">Belongs to the cation diffusion facilitator (CDF) transporter (TC 2.A.4) family. SLC30A subfamily.</text>
</comment>
<keyword evidence="3" id="KW-0813">Transport</keyword>
<feature type="compositionally biased region" description="Low complexity" evidence="8">
    <location>
        <begin position="169"/>
        <end position="182"/>
    </location>
</feature>
<dbReference type="PROSITE" id="PS51379">
    <property type="entry name" value="4FE4S_FER_2"/>
    <property type="match status" value="1"/>
</dbReference>
<dbReference type="GO" id="GO:0006882">
    <property type="term" value="P:intracellular zinc ion homeostasis"/>
    <property type="evidence" value="ECO:0007669"/>
    <property type="project" value="EnsemblFungi"/>
</dbReference>
<dbReference type="RefSeq" id="XP_007413429.1">
    <property type="nucleotide sequence ID" value="XM_007413367.1"/>
</dbReference>
<dbReference type="EMBL" id="GL883125">
    <property type="protein sequence ID" value="EGG03294.1"/>
    <property type="molecule type" value="Genomic_DNA"/>
</dbReference>
<protein>
    <recommendedName>
        <fullName evidence="10">4Fe-4S ferredoxin-type domain-containing protein</fullName>
    </recommendedName>
</protein>
<dbReference type="Proteomes" id="UP000001072">
    <property type="component" value="Unassembled WGS sequence"/>
</dbReference>
<dbReference type="eggNOG" id="KOG1483">
    <property type="taxonomic scope" value="Eukaryota"/>
</dbReference>
<dbReference type="GO" id="GO:0005385">
    <property type="term" value="F:zinc ion transmembrane transporter activity"/>
    <property type="evidence" value="ECO:0007669"/>
    <property type="project" value="EnsemblFungi"/>
</dbReference>
<evidence type="ECO:0000256" key="6">
    <source>
        <dbReference type="ARBA" id="ARBA00022989"/>
    </source>
</evidence>
<comment type="subcellular location">
    <subcellularLocation>
        <location evidence="1">Membrane</location>
        <topology evidence="1">Multi-pass membrane protein</topology>
    </subcellularLocation>
</comment>